<accession>A0A0S4JLT5</accession>
<protein>
    <submittedName>
        <fullName evidence="1">Uncharacterized protein</fullName>
    </submittedName>
</protein>
<reference evidence="2" key="1">
    <citation type="submission" date="2015-09" db="EMBL/GenBank/DDBJ databases">
        <authorList>
            <consortium name="Pathogen Informatics"/>
        </authorList>
    </citation>
    <scope>NUCLEOTIDE SEQUENCE [LARGE SCALE GENOMIC DNA]</scope>
    <source>
        <strain evidence="2">Lake Konstanz</strain>
    </source>
</reference>
<dbReference type="Proteomes" id="UP000051952">
    <property type="component" value="Unassembled WGS sequence"/>
</dbReference>
<gene>
    <name evidence="1" type="ORF">BSAL_29090</name>
</gene>
<proteinExistence type="predicted"/>
<dbReference type="VEuPathDB" id="TriTrypDB:BSAL_29090"/>
<dbReference type="EMBL" id="CYKH01001872">
    <property type="protein sequence ID" value="CUG90881.1"/>
    <property type="molecule type" value="Genomic_DNA"/>
</dbReference>
<organism evidence="1 2">
    <name type="scientific">Bodo saltans</name>
    <name type="common">Flagellated protozoan</name>
    <dbReference type="NCBI Taxonomy" id="75058"/>
    <lineage>
        <taxon>Eukaryota</taxon>
        <taxon>Discoba</taxon>
        <taxon>Euglenozoa</taxon>
        <taxon>Kinetoplastea</taxon>
        <taxon>Metakinetoplastina</taxon>
        <taxon>Eubodonida</taxon>
        <taxon>Bodonidae</taxon>
        <taxon>Bodo</taxon>
    </lineage>
</organism>
<sequence length="90" mass="10051">MCVLEVWWYKSSLLNDCMCNCKGAASVHSQRTLRFDLSSLLIQRVDPSLKLNPSFSNARSEIGRIATSGIVLEAEKGAKYVLGVFRSRRA</sequence>
<evidence type="ECO:0000313" key="1">
    <source>
        <dbReference type="EMBL" id="CUG90881.1"/>
    </source>
</evidence>
<name>A0A0S4JLT5_BODSA</name>
<keyword evidence="2" id="KW-1185">Reference proteome</keyword>
<evidence type="ECO:0000313" key="2">
    <source>
        <dbReference type="Proteomes" id="UP000051952"/>
    </source>
</evidence>
<dbReference type="AlphaFoldDB" id="A0A0S4JLT5"/>